<dbReference type="SMART" id="SM00354">
    <property type="entry name" value="HTH_LACI"/>
    <property type="match status" value="1"/>
</dbReference>
<dbReference type="RefSeq" id="WP_076544952.1">
    <property type="nucleotide sequence ID" value="NZ_FTNC01000010.1"/>
</dbReference>
<reference evidence="7" key="1">
    <citation type="submission" date="2017-01" db="EMBL/GenBank/DDBJ databases">
        <authorList>
            <person name="Varghese N."/>
            <person name="Submissions S."/>
        </authorList>
    </citation>
    <scope>NUCLEOTIDE SEQUENCE [LARGE SCALE GENOMIC DNA]</scope>
    <source>
        <strain evidence="7">ATCC 700103</strain>
    </source>
</reference>
<evidence type="ECO:0000256" key="3">
    <source>
        <dbReference type="ARBA" id="ARBA00023163"/>
    </source>
</evidence>
<feature type="domain" description="HTH cro/C1-type" evidence="5">
    <location>
        <begin position="4"/>
        <end position="47"/>
    </location>
</feature>
<organism evidence="6 7">
    <name type="scientific">Halanaerobium kushneri</name>
    <dbReference type="NCBI Taxonomy" id="56779"/>
    <lineage>
        <taxon>Bacteria</taxon>
        <taxon>Bacillati</taxon>
        <taxon>Bacillota</taxon>
        <taxon>Clostridia</taxon>
        <taxon>Halanaerobiales</taxon>
        <taxon>Halanaerobiaceae</taxon>
        <taxon>Halanaerobium</taxon>
    </lineage>
</organism>
<dbReference type="Proteomes" id="UP000185669">
    <property type="component" value="Unassembled WGS sequence"/>
</dbReference>
<evidence type="ECO:0000313" key="7">
    <source>
        <dbReference type="Proteomes" id="UP000185669"/>
    </source>
</evidence>
<dbReference type="SUPFAM" id="SSF47413">
    <property type="entry name" value="lambda repressor-like DNA-binding domains"/>
    <property type="match status" value="1"/>
</dbReference>
<evidence type="ECO:0000259" key="5">
    <source>
        <dbReference type="PROSITE" id="PS50943"/>
    </source>
</evidence>
<name>A0A1N6WWW9_9FIRM</name>
<dbReference type="PANTHER" id="PTHR30146:SF109">
    <property type="entry name" value="HTH-TYPE TRANSCRIPTIONAL REGULATOR GALS"/>
    <property type="match status" value="1"/>
</dbReference>
<dbReference type="InterPro" id="IPR000843">
    <property type="entry name" value="HTH_LacI"/>
</dbReference>
<dbReference type="PANTHER" id="PTHR30146">
    <property type="entry name" value="LACI-RELATED TRANSCRIPTIONAL REPRESSOR"/>
    <property type="match status" value="1"/>
</dbReference>
<dbReference type="PROSITE" id="PS50943">
    <property type="entry name" value="HTH_CROC1"/>
    <property type="match status" value="1"/>
</dbReference>
<dbReference type="GO" id="GO:0000976">
    <property type="term" value="F:transcription cis-regulatory region binding"/>
    <property type="evidence" value="ECO:0007669"/>
    <property type="project" value="TreeGrafter"/>
</dbReference>
<dbReference type="InterPro" id="IPR046335">
    <property type="entry name" value="LacI/GalR-like_sensor"/>
</dbReference>
<evidence type="ECO:0000259" key="4">
    <source>
        <dbReference type="PROSITE" id="PS50932"/>
    </source>
</evidence>
<keyword evidence="2" id="KW-0238">DNA-binding</keyword>
<accession>A0A1N6WWW9</accession>
<gene>
    <name evidence="6" type="ORF">SAMN05421834_11089</name>
</gene>
<dbReference type="CDD" id="cd01392">
    <property type="entry name" value="HTH_LacI"/>
    <property type="match status" value="1"/>
</dbReference>
<evidence type="ECO:0000256" key="1">
    <source>
        <dbReference type="ARBA" id="ARBA00023015"/>
    </source>
</evidence>
<sequence length="338" mass="38629">MTVTRKDVAEKAGVSTATVSNVINGTKYVSEELSQKVKKAIKELNYKPNLVAQSLTTKQSKQVAILIDDITNPYFNEIILGFEEEAKKRNYIVNIGIGNNSPEEYYQDLYSRQIDGIYMVVQLSNIPKEQINEMLKNGTVMVNSFHENPFEINSSSICVDYFGGMKKIFEHLIELGHKKIGYIDFVEPSVKENTSRYESYRFYLKEFNLEYNENYLVFGQPPYFSNYEQGYRDMKKLLARNTDITAVIVINDYMAVGALEAIKDFGLKVPEDISVVSFDNTIFSKISSTKLTSLHVDKKEQGVKAMQLIDEMVTNNVENIKIEMPTELVVRESTGRVR</sequence>
<keyword evidence="3" id="KW-0804">Transcription</keyword>
<protein>
    <submittedName>
        <fullName evidence="6">Transcriptional regulator, LacI family</fullName>
    </submittedName>
</protein>
<evidence type="ECO:0000313" key="6">
    <source>
        <dbReference type="EMBL" id="SIQ94589.1"/>
    </source>
</evidence>
<dbReference type="CDD" id="cd06267">
    <property type="entry name" value="PBP1_LacI_sugar_binding-like"/>
    <property type="match status" value="1"/>
</dbReference>
<keyword evidence="7" id="KW-1185">Reference proteome</keyword>
<dbReference type="PROSITE" id="PS50932">
    <property type="entry name" value="HTH_LACI_2"/>
    <property type="match status" value="1"/>
</dbReference>
<dbReference type="InterPro" id="IPR001387">
    <property type="entry name" value="Cro/C1-type_HTH"/>
</dbReference>
<dbReference type="InterPro" id="IPR028082">
    <property type="entry name" value="Peripla_BP_I"/>
</dbReference>
<proteinExistence type="predicted"/>
<dbReference type="EMBL" id="FTNC01000010">
    <property type="protein sequence ID" value="SIQ94589.1"/>
    <property type="molecule type" value="Genomic_DNA"/>
</dbReference>
<dbReference type="OrthoDB" id="9784962at2"/>
<dbReference type="InterPro" id="IPR010982">
    <property type="entry name" value="Lambda_DNA-bd_dom_sf"/>
</dbReference>
<dbReference type="Gene3D" id="1.10.260.40">
    <property type="entry name" value="lambda repressor-like DNA-binding domains"/>
    <property type="match status" value="1"/>
</dbReference>
<dbReference type="STRING" id="56779.SAMN05421834_11089"/>
<dbReference type="Pfam" id="PF13377">
    <property type="entry name" value="Peripla_BP_3"/>
    <property type="match status" value="1"/>
</dbReference>
<dbReference type="Gene3D" id="3.40.50.2300">
    <property type="match status" value="2"/>
</dbReference>
<keyword evidence="1" id="KW-0805">Transcription regulation</keyword>
<dbReference type="SUPFAM" id="SSF53822">
    <property type="entry name" value="Periplasmic binding protein-like I"/>
    <property type="match status" value="1"/>
</dbReference>
<dbReference type="Pfam" id="PF00356">
    <property type="entry name" value="LacI"/>
    <property type="match status" value="1"/>
</dbReference>
<dbReference type="PRINTS" id="PR00036">
    <property type="entry name" value="HTHLACI"/>
</dbReference>
<feature type="domain" description="HTH lacI-type" evidence="4">
    <location>
        <begin position="3"/>
        <end position="57"/>
    </location>
</feature>
<dbReference type="AlphaFoldDB" id="A0A1N6WWW9"/>
<dbReference type="GO" id="GO:0003700">
    <property type="term" value="F:DNA-binding transcription factor activity"/>
    <property type="evidence" value="ECO:0007669"/>
    <property type="project" value="TreeGrafter"/>
</dbReference>
<evidence type="ECO:0000256" key="2">
    <source>
        <dbReference type="ARBA" id="ARBA00023125"/>
    </source>
</evidence>